<sequence length="73" mass="8091">MVEKGGVEEEEKEKEAEGLRELGRGLRKRPAYLTATDGTHFRYLLLAQTATSGGLVSVCQALHDHLPAQRRSK</sequence>
<organism evidence="2 3">
    <name type="scientific">Xyrichtys novacula</name>
    <name type="common">Pearly razorfish</name>
    <name type="synonym">Hemipteronotus novacula</name>
    <dbReference type="NCBI Taxonomy" id="13765"/>
    <lineage>
        <taxon>Eukaryota</taxon>
        <taxon>Metazoa</taxon>
        <taxon>Chordata</taxon>
        <taxon>Craniata</taxon>
        <taxon>Vertebrata</taxon>
        <taxon>Euteleostomi</taxon>
        <taxon>Actinopterygii</taxon>
        <taxon>Neopterygii</taxon>
        <taxon>Teleostei</taxon>
        <taxon>Neoteleostei</taxon>
        <taxon>Acanthomorphata</taxon>
        <taxon>Eupercaria</taxon>
        <taxon>Labriformes</taxon>
        <taxon>Labridae</taxon>
        <taxon>Xyrichtys</taxon>
    </lineage>
</organism>
<dbReference type="Proteomes" id="UP001178508">
    <property type="component" value="Chromosome 19"/>
</dbReference>
<gene>
    <name evidence="2" type="ORF">XNOV1_A008042</name>
</gene>
<protein>
    <submittedName>
        <fullName evidence="2">Uncharacterized protein</fullName>
    </submittedName>
</protein>
<accession>A0AAV1H3S0</accession>
<evidence type="ECO:0000256" key="1">
    <source>
        <dbReference type="SAM" id="MobiDB-lite"/>
    </source>
</evidence>
<evidence type="ECO:0000313" key="3">
    <source>
        <dbReference type="Proteomes" id="UP001178508"/>
    </source>
</evidence>
<proteinExistence type="predicted"/>
<reference evidence="2" key="1">
    <citation type="submission" date="2023-08" db="EMBL/GenBank/DDBJ databases">
        <authorList>
            <person name="Alioto T."/>
            <person name="Alioto T."/>
            <person name="Gomez Garrido J."/>
        </authorList>
    </citation>
    <scope>NUCLEOTIDE SEQUENCE</scope>
</reference>
<evidence type="ECO:0000313" key="2">
    <source>
        <dbReference type="EMBL" id="CAJ1080069.1"/>
    </source>
</evidence>
<dbReference type="EMBL" id="OY660882">
    <property type="protein sequence ID" value="CAJ1080069.1"/>
    <property type="molecule type" value="Genomic_DNA"/>
</dbReference>
<keyword evidence="3" id="KW-1185">Reference proteome</keyword>
<dbReference type="AlphaFoldDB" id="A0AAV1H3S0"/>
<feature type="region of interest" description="Disordered" evidence="1">
    <location>
        <begin position="1"/>
        <end position="23"/>
    </location>
</feature>
<name>A0AAV1H3S0_XYRNO</name>